<protein>
    <submittedName>
        <fullName evidence="1">Uncharacterized protein</fullName>
    </submittedName>
</protein>
<sequence>MKTRRERVTVKANRTADMGNINLHIIKYVVFVGKIRPKMQVSFYINVYSTSTNYKSHDVNFYHKQRQKQYHNARHTLLFSTLTHEPLRLEFETASFNVGRLHIGMLNK</sequence>
<reference evidence="1 2" key="1">
    <citation type="submission" date="2015-01" db="EMBL/GenBank/DDBJ databases">
        <title>Evolution of Trichinella species and genotypes.</title>
        <authorList>
            <person name="Korhonen P.K."/>
            <person name="Edoardo P."/>
            <person name="Giuseppe L.R."/>
            <person name="Gasser R.B."/>
        </authorList>
    </citation>
    <scope>NUCLEOTIDE SEQUENCE [LARGE SCALE GENOMIC DNA]</scope>
    <source>
        <strain evidence="1">ISS1980</strain>
    </source>
</reference>
<keyword evidence="2" id="KW-1185">Reference proteome</keyword>
<gene>
    <name evidence="1" type="ORF">T10_8996</name>
</gene>
<evidence type="ECO:0000313" key="2">
    <source>
        <dbReference type="Proteomes" id="UP000054843"/>
    </source>
</evidence>
<proteinExistence type="predicted"/>
<comment type="caution">
    <text evidence="1">The sequence shown here is derived from an EMBL/GenBank/DDBJ whole genome shotgun (WGS) entry which is preliminary data.</text>
</comment>
<organism evidence="1 2">
    <name type="scientific">Trichinella papuae</name>
    <dbReference type="NCBI Taxonomy" id="268474"/>
    <lineage>
        <taxon>Eukaryota</taxon>
        <taxon>Metazoa</taxon>
        <taxon>Ecdysozoa</taxon>
        <taxon>Nematoda</taxon>
        <taxon>Enoplea</taxon>
        <taxon>Dorylaimia</taxon>
        <taxon>Trichinellida</taxon>
        <taxon>Trichinellidae</taxon>
        <taxon>Trichinella</taxon>
    </lineage>
</organism>
<dbReference type="AlphaFoldDB" id="A0A0V1M2J3"/>
<name>A0A0V1M2J3_9BILA</name>
<accession>A0A0V1M2J3</accession>
<dbReference type="Proteomes" id="UP000054843">
    <property type="component" value="Unassembled WGS sequence"/>
</dbReference>
<dbReference type="EMBL" id="JYDO01000278">
    <property type="protein sequence ID" value="KRZ65958.1"/>
    <property type="molecule type" value="Genomic_DNA"/>
</dbReference>
<evidence type="ECO:0000313" key="1">
    <source>
        <dbReference type="EMBL" id="KRZ65958.1"/>
    </source>
</evidence>